<dbReference type="AlphaFoldDB" id="A0A1H4X103"/>
<dbReference type="EMBL" id="FNTH01000001">
    <property type="protein sequence ID" value="SEC98434.1"/>
    <property type="molecule type" value="Genomic_DNA"/>
</dbReference>
<evidence type="ECO:0000313" key="2">
    <source>
        <dbReference type="Proteomes" id="UP000198992"/>
    </source>
</evidence>
<dbReference type="Proteomes" id="UP000198992">
    <property type="component" value="Unassembled WGS sequence"/>
</dbReference>
<organism evidence="1 2">
    <name type="scientific">Bradyrhizobium erythrophlei</name>
    <dbReference type="NCBI Taxonomy" id="1437360"/>
    <lineage>
        <taxon>Bacteria</taxon>
        <taxon>Pseudomonadati</taxon>
        <taxon>Pseudomonadota</taxon>
        <taxon>Alphaproteobacteria</taxon>
        <taxon>Hyphomicrobiales</taxon>
        <taxon>Nitrobacteraceae</taxon>
        <taxon>Bradyrhizobium</taxon>
    </lineage>
</organism>
<gene>
    <name evidence="1" type="ORF">SAMN05444164_3302</name>
</gene>
<evidence type="ECO:0000313" key="1">
    <source>
        <dbReference type="EMBL" id="SEC98434.1"/>
    </source>
</evidence>
<accession>A0A1H4X103</accession>
<sequence>MLFYSLVVGRTGTVAPLKHASIYVACRERGNFELRNRVLTPHEEWTNRVKM</sequence>
<reference evidence="1 2" key="1">
    <citation type="submission" date="2016-10" db="EMBL/GenBank/DDBJ databases">
        <authorList>
            <person name="de Groot N.N."/>
        </authorList>
    </citation>
    <scope>NUCLEOTIDE SEQUENCE [LARGE SCALE GENOMIC DNA]</scope>
    <source>
        <strain evidence="1 2">MT12</strain>
    </source>
</reference>
<protein>
    <submittedName>
        <fullName evidence="1">Uncharacterized protein</fullName>
    </submittedName>
</protein>
<proteinExistence type="predicted"/>
<name>A0A1H4X103_9BRAD</name>